<evidence type="ECO:0000313" key="9">
    <source>
        <dbReference type="EMBL" id="RZS37518.1"/>
    </source>
</evidence>
<dbReference type="AlphaFoldDB" id="A0A4Q7KLI0"/>
<evidence type="ECO:0000256" key="6">
    <source>
        <dbReference type="SAM" id="Phobius"/>
    </source>
</evidence>
<dbReference type="GO" id="GO:0046688">
    <property type="term" value="P:response to copper ion"/>
    <property type="evidence" value="ECO:0007669"/>
    <property type="project" value="InterPro"/>
</dbReference>
<dbReference type="RefSeq" id="WP_130345011.1">
    <property type="nucleotide sequence ID" value="NZ_SGWQ01000005.1"/>
</dbReference>
<protein>
    <recommendedName>
        <fullName evidence="8">CopC domain-containing protein</fullName>
    </recommendedName>
</protein>
<proteinExistence type="predicted"/>
<dbReference type="PANTHER" id="PTHR34820">
    <property type="entry name" value="INNER MEMBRANE PROTEIN YEBZ"/>
    <property type="match status" value="1"/>
</dbReference>
<feature type="region of interest" description="Disordered" evidence="5">
    <location>
        <begin position="118"/>
        <end position="156"/>
    </location>
</feature>
<evidence type="ECO:0000256" key="7">
    <source>
        <dbReference type="SAM" id="SignalP"/>
    </source>
</evidence>
<dbReference type="SUPFAM" id="SSF81296">
    <property type="entry name" value="E set domains"/>
    <property type="match status" value="1"/>
</dbReference>
<dbReference type="InterPro" id="IPR007348">
    <property type="entry name" value="CopC_dom"/>
</dbReference>
<keyword evidence="6" id="KW-0812">Transmembrane</keyword>
<dbReference type="InterPro" id="IPR014756">
    <property type="entry name" value="Ig_E-set"/>
</dbReference>
<dbReference type="Pfam" id="PF04234">
    <property type="entry name" value="CopC"/>
    <property type="match status" value="1"/>
</dbReference>
<name>A0A4Q7KLI0_9PSEU</name>
<organism evidence="9 10">
    <name type="scientific">Herbihabitans rhizosphaerae</name>
    <dbReference type="NCBI Taxonomy" id="1872711"/>
    <lineage>
        <taxon>Bacteria</taxon>
        <taxon>Bacillati</taxon>
        <taxon>Actinomycetota</taxon>
        <taxon>Actinomycetes</taxon>
        <taxon>Pseudonocardiales</taxon>
        <taxon>Pseudonocardiaceae</taxon>
        <taxon>Herbihabitans</taxon>
    </lineage>
</organism>
<dbReference type="InterPro" id="IPR032694">
    <property type="entry name" value="CopC/D"/>
</dbReference>
<dbReference type="Gene3D" id="2.60.40.1220">
    <property type="match status" value="1"/>
</dbReference>
<dbReference type="GO" id="GO:0042597">
    <property type="term" value="C:periplasmic space"/>
    <property type="evidence" value="ECO:0007669"/>
    <property type="project" value="InterPro"/>
</dbReference>
<keyword evidence="10" id="KW-1185">Reference proteome</keyword>
<keyword evidence="2" id="KW-0479">Metal-binding</keyword>
<dbReference type="PANTHER" id="PTHR34820:SF4">
    <property type="entry name" value="INNER MEMBRANE PROTEIN YEBZ"/>
    <property type="match status" value="1"/>
</dbReference>
<dbReference type="InterPro" id="IPR014755">
    <property type="entry name" value="Cu-Rt/internalin_Ig-like"/>
</dbReference>
<dbReference type="EMBL" id="SGWQ01000005">
    <property type="protein sequence ID" value="RZS37518.1"/>
    <property type="molecule type" value="Genomic_DNA"/>
</dbReference>
<keyword evidence="6" id="KW-1133">Transmembrane helix</keyword>
<feature type="chain" id="PRO_5020479742" description="CopC domain-containing protein" evidence="7">
    <location>
        <begin position="25"/>
        <end position="187"/>
    </location>
</feature>
<feature type="transmembrane region" description="Helical" evidence="6">
    <location>
        <begin position="162"/>
        <end position="181"/>
    </location>
</feature>
<evidence type="ECO:0000256" key="2">
    <source>
        <dbReference type="ARBA" id="ARBA00022723"/>
    </source>
</evidence>
<evidence type="ECO:0000256" key="5">
    <source>
        <dbReference type="SAM" id="MobiDB-lite"/>
    </source>
</evidence>
<dbReference type="GO" id="GO:0005886">
    <property type="term" value="C:plasma membrane"/>
    <property type="evidence" value="ECO:0007669"/>
    <property type="project" value="TreeGrafter"/>
</dbReference>
<accession>A0A4Q7KLI0</accession>
<gene>
    <name evidence="9" type="ORF">EV193_10573</name>
</gene>
<feature type="domain" description="CopC" evidence="8">
    <location>
        <begin position="25"/>
        <end position="120"/>
    </location>
</feature>
<evidence type="ECO:0000256" key="3">
    <source>
        <dbReference type="ARBA" id="ARBA00022729"/>
    </source>
</evidence>
<dbReference type="GO" id="GO:0005507">
    <property type="term" value="F:copper ion binding"/>
    <property type="evidence" value="ECO:0007669"/>
    <property type="project" value="InterPro"/>
</dbReference>
<feature type="compositionally biased region" description="Low complexity" evidence="5">
    <location>
        <begin position="143"/>
        <end position="154"/>
    </location>
</feature>
<dbReference type="GO" id="GO:0006825">
    <property type="term" value="P:copper ion transport"/>
    <property type="evidence" value="ECO:0007669"/>
    <property type="project" value="InterPro"/>
</dbReference>
<keyword evidence="3 7" id="KW-0732">Signal</keyword>
<sequence length="187" mass="18856">MRRLFAVLALAGLTMVGLATPALAHNTLIGSTPANESTVDTGPQSIELKFDQPVQGGDDLNTVVVRGPNDDRWEGGSVRVSGNVVTMPLRQLGPAGVYTIGYNIVSNDGHAVRGQVKFTLSKPGGGAPAAPDAGKPESSAPSGQAQPDSGAADGDSGGGAPVWVWIAGAVVLLGAGLVLALRLGKQQ</sequence>
<feature type="signal peptide" evidence="7">
    <location>
        <begin position="1"/>
        <end position="24"/>
    </location>
</feature>
<dbReference type="GO" id="GO:0030313">
    <property type="term" value="C:cell envelope"/>
    <property type="evidence" value="ECO:0007669"/>
    <property type="project" value="UniProtKB-SubCell"/>
</dbReference>
<evidence type="ECO:0000259" key="8">
    <source>
        <dbReference type="Pfam" id="PF04234"/>
    </source>
</evidence>
<reference evidence="9 10" key="1">
    <citation type="submission" date="2019-02" db="EMBL/GenBank/DDBJ databases">
        <title>Genomic Encyclopedia of Type Strains, Phase IV (KMG-IV): sequencing the most valuable type-strain genomes for metagenomic binning, comparative biology and taxonomic classification.</title>
        <authorList>
            <person name="Goeker M."/>
        </authorList>
    </citation>
    <scope>NUCLEOTIDE SEQUENCE [LARGE SCALE GENOMIC DNA]</scope>
    <source>
        <strain evidence="9 10">DSM 101727</strain>
    </source>
</reference>
<dbReference type="Proteomes" id="UP000294257">
    <property type="component" value="Unassembled WGS sequence"/>
</dbReference>
<comment type="subcellular location">
    <subcellularLocation>
        <location evidence="1">Cell envelope</location>
    </subcellularLocation>
</comment>
<evidence type="ECO:0000256" key="1">
    <source>
        <dbReference type="ARBA" id="ARBA00004196"/>
    </source>
</evidence>
<dbReference type="OrthoDB" id="5242236at2"/>
<keyword evidence="6" id="KW-0472">Membrane</keyword>
<comment type="caution">
    <text evidence="9">The sequence shown here is derived from an EMBL/GenBank/DDBJ whole genome shotgun (WGS) entry which is preliminary data.</text>
</comment>
<keyword evidence="4" id="KW-0186">Copper</keyword>
<evidence type="ECO:0000256" key="4">
    <source>
        <dbReference type="ARBA" id="ARBA00023008"/>
    </source>
</evidence>
<evidence type="ECO:0000313" key="10">
    <source>
        <dbReference type="Proteomes" id="UP000294257"/>
    </source>
</evidence>